<keyword evidence="2" id="KW-1185">Reference proteome</keyword>
<evidence type="ECO:0000313" key="2">
    <source>
        <dbReference type="Proteomes" id="UP001056778"/>
    </source>
</evidence>
<reference evidence="1" key="1">
    <citation type="submission" date="2022-04" db="EMBL/GenBank/DDBJ databases">
        <title>Chromosome-scale genome assembly of Holotrichia oblita Faldermann.</title>
        <authorList>
            <person name="Rongchong L."/>
        </authorList>
    </citation>
    <scope>NUCLEOTIDE SEQUENCE</scope>
    <source>
        <strain evidence="1">81SQS9</strain>
    </source>
</reference>
<dbReference type="Proteomes" id="UP001056778">
    <property type="component" value="Chromosome 5"/>
</dbReference>
<evidence type="ECO:0000313" key="1">
    <source>
        <dbReference type="EMBL" id="KAI4461999.1"/>
    </source>
</evidence>
<accession>A0ACB9T5B9</accession>
<dbReference type="EMBL" id="CM043019">
    <property type="protein sequence ID" value="KAI4461999.1"/>
    <property type="molecule type" value="Genomic_DNA"/>
</dbReference>
<protein>
    <submittedName>
        <fullName evidence="1">Kinesin-like protein klp-3</fullName>
    </submittedName>
</protein>
<comment type="caution">
    <text evidence="1">The sequence shown here is derived from an EMBL/GenBank/DDBJ whole genome shotgun (WGS) entry which is preliminary data.</text>
</comment>
<proteinExistence type="predicted"/>
<gene>
    <name evidence="1" type="ORF">MML48_5g00018451</name>
</gene>
<organism evidence="1 2">
    <name type="scientific">Holotrichia oblita</name>
    <name type="common">Chafer beetle</name>
    <dbReference type="NCBI Taxonomy" id="644536"/>
    <lineage>
        <taxon>Eukaryota</taxon>
        <taxon>Metazoa</taxon>
        <taxon>Ecdysozoa</taxon>
        <taxon>Arthropoda</taxon>
        <taxon>Hexapoda</taxon>
        <taxon>Insecta</taxon>
        <taxon>Pterygota</taxon>
        <taxon>Neoptera</taxon>
        <taxon>Endopterygota</taxon>
        <taxon>Coleoptera</taxon>
        <taxon>Polyphaga</taxon>
        <taxon>Scarabaeiformia</taxon>
        <taxon>Scarabaeidae</taxon>
        <taxon>Melolonthinae</taxon>
        <taxon>Holotrichia</taxon>
    </lineage>
</organism>
<sequence length="665" mass="75124">MDNAKSFIPKFRSGVKDTNIAPLRDFNRRILRRSKSVSDLKPLSSLTSKSGVVPLKPITIKSTVANGKSSSTTNLNTITSSKACISNNRMGVASLKRNIVTIPESSLAAKRQKPETKIEKPKPAQTKDVPKPARAPKPASYDYKARYNLLNEKHTTLVATHKEMKRQLTEMKSEYEEQVSKLKTSESEKTILESKMEVFMNELLQLKQKHKSVLSLLQQNEELLTTERCKYETECKKTEILTTELNELKETYCTCRKLLETTTATLNETNGKLHCTLEHLDAYKSQLNDSEATRRELHEKIQNLKGNIRVLCRVRPPVVNESDRSLCNINYVDEGTIELRNRENHKSEFIFDQVFPPEATQMELFEDMAGLVQSALDGYNVCVFAYGQTGSGKTYTMQGGQTDSTVGMFCNLYFSYKYSVDPLISMSSVTNGIIPRSMDLLFATINKLKKVGWEYTLQVSFLEIYNETIRDLLDNHPKHHEIRYNEGKGVTVTNLKIQPIASVEEFHELMETAWKYRAVASTNFNEHSSRSHAVTKIYINGVNSESGLVYRGSLNLIDLAGSESAKTSSDERLQETKNINRSLSALGTVILALSNKDNHIPFRNSKLTYLLQSSLAGNSKTMMVVNISPLDECYGETMNSLRFAFKVKGVNINARRNKTYISPTE</sequence>
<name>A0ACB9T5B9_HOLOL</name>